<evidence type="ECO:0000256" key="7">
    <source>
        <dbReference type="ARBA" id="ARBA00023136"/>
    </source>
</evidence>
<keyword evidence="4" id="KW-0812">Transmembrane</keyword>
<keyword evidence="2 9" id="KW-0328">Glycosyltransferase</keyword>
<evidence type="ECO:0000256" key="1">
    <source>
        <dbReference type="ARBA" id="ARBA00022475"/>
    </source>
</evidence>
<name>A0A1Y2L7C0_9PROT</name>
<evidence type="ECO:0000259" key="8">
    <source>
        <dbReference type="Pfam" id="PF00535"/>
    </source>
</evidence>
<dbReference type="AlphaFoldDB" id="A0A1Y2L7C0"/>
<keyword evidence="10" id="KW-1185">Reference proteome</keyword>
<dbReference type="Proteomes" id="UP000193396">
    <property type="component" value="Unassembled WGS sequence"/>
</dbReference>
<dbReference type="InterPro" id="IPR029044">
    <property type="entry name" value="Nucleotide-diphossugar_trans"/>
</dbReference>
<dbReference type="PANTHER" id="PTHR48090">
    <property type="entry name" value="UNDECAPRENYL-PHOSPHATE 4-DEOXY-4-FORMAMIDO-L-ARABINOSE TRANSFERASE-RELATED"/>
    <property type="match status" value="1"/>
</dbReference>
<dbReference type="Gene3D" id="3.90.550.10">
    <property type="entry name" value="Spore Coat Polysaccharide Biosynthesis Protein SpsA, Chain A"/>
    <property type="match status" value="1"/>
</dbReference>
<protein>
    <submittedName>
        <fullName evidence="9">Dolichol-phosphate mannosyltransferase</fullName>
    </submittedName>
</protein>
<evidence type="ECO:0000256" key="2">
    <source>
        <dbReference type="ARBA" id="ARBA00022676"/>
    </source>
</evidence>
<keyword evidence="6" id="KW-1133">Transmembrane helix</keyword>
<keyword evidence="3 9" id="KW-0808">Transferase</keyword>
<dbReference type="GO" id="GO:0005886">
    <property type="term" value="C:plasma membrane"/>
    <property type="evidence" value="ECO:0007669"/>
    <property type="project" value="TreeGrafter"/>
</dbReference>
<dbReference type="PANTHER" id="PTHR48090:SF3">
    <property type="entry name" value="UNDECAPRENYL-PHOSPHATE 4-DEOXY-4-FORMAMIDO-L-ARABINOSE TRANSFERASE"/>
    <property type="match status" value="1"/>
</dbReference>
<accession>A0A1Y2L7C0</accession>
<evidence type="ECO:0000256" key="5">
    <source>
        <dbReference type="ARBA" id="ARBA00022985"/>
    </source>
</evidence>
<proteinExistence type="predicted"/>
<keyword evidence="1" id="KW-1003">Cell membrane</keyword>
<keyword evidence="7" id="KW-0472">Membrane</keyword>
<dbReference type="InterPro" id="IPR050256">
    <property type="entry name" value="Glycosyltransferase_2"/>
</dbReference>
<dbReference type="GO" id="GO:0099621">
    <property type="term" value="F:undecaprenyl-phosphate 4-deoxy-4-formamido-L-arabinose transferase activity"/>
    <property type="evidence" value="ECO:0007669"/>
    <property type="project" value="TreeGrafter"/>
</dbReference>
<comment type="caution">
    <text evidence="9">The sequence shown here is derived from an EMBL/GenBank/DDBJ whole genome shotgun (WGS) entry which is preliminary data.</text>
</comment>
<organism evidence="9 10">
    <name type="scientific">Thalassospira alkalitolerans</name>
    <dbReference type="NCBI Taxonomy" id="1293890"/>
    <lineage>
        <taxon>Bacteria</taxon>
        <taxon>Pseudomonadati</taxon>
        <taxon>Pseudomonadota</taxon>
        <taxon>Alphaproteobacteria</taxon>
        <taxon>Rhodospirillales</taxon>
        <taxon>Thalassospiraceae</taxon>
        <taxon>Thalassospira</taxon>
    </lineage>
</organism>
<dbReference type="FunFam" id="3.90.550.10:FF:000170">
    <property type="entry name" value="Dolichol-phosphate mannosyltransferase"/>
    <property type="match status" value="1"/>
</dbReference>
<dbReference type="InterPro" id="IPR001173">
    <property type="entry name" value="Glyco_trans_2-like"/>
</dbReference>
<dbReference type="SUPFAM" id="SSF53448">
    <property type="entry name" value="Nucleotide-diphospho-sugar transferases"/>
    <property type="match status" value="1"/>
</dbReference>
<dbReference type="GO" id="GO:0009103">
    <property type="term" value="P:lipopolysaccharide biosynthetic process"/>
    <property type="evidence" value="ECO:0007669"/>
    <property type="project" value="UniProtKB-KW"/>
</dbReference>
<dbReference type="Pfam" id="PF00535">
    <property type="entry name" value="Glycos_transf_2"/>
    <property type="match status" value="1"/>
</dbReference>
<sequence>MELSVVVPVFNEYENITPLIDEILAALRGKVAFEIIYVDDGSTDQTANVLKEKRTAVPELRVIRHVESCGQSLAVLTGVKQALGALVVTLDGDGQNDPADIPLLLARYRAEGHDDKLLVAGWRANRNDTKAKRIQSRIANRVRRALLNDETPDSGCGIKLFCRDDFLAFPRFNHMHRFLPALILRDGGRVCSVAVNHRPRLCGVSKYNMMNRLWVGIIDMMGLMWLQSRAKNPTIETGE</sequence>
<evidence type="ECO:0000256" key="4">
    <source>
        <dbReference type="ARBA" id="ARBA00022692"/>
    </source>
</evidence>
<reference evidence="9 10" key="1">
    <citation type="submission" date="2014-03" db="EMBL/GenBank/DDBJ databases">
        <title>The draft genome sequence of Thalassospira alkalitolerans JCM 18968.</title>
        <authorList>
            <person name="Lai Q."/>
            <person name="Shao Z."/>
        </authorList>
    </citation>
    <scope>NUCLEOTIDE SEQUENCE [LARGE SCALE GENOMIC DNA]</scope>
    <source>
        <strain evidence="9 10">JCM 18968</strain>
    </source>
</reference>
<keyword evidence="5" id="KW-0448">Lipopolysaccharide biosynthesis</keyword>
<evidence type="ECO:0000256" key="6">
    <source>
        <dbReference type="ARBA" id="ARBA00022989"/>
    </source>
</evidence>
<evidence type="ECO:0000256" key="3">
    <source>
        <dbReference type="ARBA" id="ARBA00022679"/>
    </source>
</evidence>
<gene>
    <name evidence="9" type="ORF">TALK_18015</name>
</gene>
<evidence type="ECO:0000313" key="9">
    <source>
        <dbReference type="EMBL" id="OSQ45256.1"/>
    </source>
</evidence>
<dbReference type="STRING" id="1293890.TALK_18015"/>
<dbReference type="CDD" id="cd04179">
    <property type="entry name" value="DPM_DPG-synthase_like"/>
    <property type="match status" value="1"/>
</dbReference>
<evidence type="ECO:0000313" key="10">
    <source>
        <dbReference type="Proteomes" id="UP000193396"/>
    </source>
</evidence>
<dbReference type="EMBL" id="JFKB01000016">
    <property type="protein sequence ID" value="OSQ45256.1"/>
    <property type="molecule type" value="Genomic_DNA"/>
</dbReference>
<feature type="domain" description="Glycosyltransferase 2-like" evidence="8">
    <location>
        <begin position="4"/>
        <end position="166"/>
    </location>
</feature>